<feature type="transmembrane region" description="Helical" evidence="8">
    <location>
        <begin position="320"/>
        <end position="339"/>
    </location>
</feature>
<feature type="transmembrane region" description="Helical" evidence="8">
    <location>
        <begin position="105"/>
        <end position="123"/>
    </location>
</feature>
<feature type="transmembrane region" description="Helical" evidence="8">
    <location>
        <begin position="160"/>
        <end position="182"/>
    </location>
</feature>
<dbReference type="Proteomes" id="UP001519305">
    <property type="component" value="Unassembled WGS sequence"/>
</dbReference>
<dbReference type="PANTHER" id="PTHR30472">
    <property type="entry name" value="FERRIC ENTEROBACTIN TRANSPORT SYSTEM PERMEASE PROTEIN"/>
    <property type="match status" value="1"/>
</dbReference>
<sequence length="340" mass="34471">MNTAVVRRPTRLVHPRLPRPFVLGAITVAFIAVIGYAQLTLGKIDLSPGETWHAIFGQGEPRAVRSVQSRRLPRLITGLCVGAALGVSGAAFQSISRNPLGSPDIIGFTAGAATAATAQILFFGGGVSATAAAALLGGIATAAAIYVLALRGRQVGGPRLILVGIGVAATLAAITDVLIVRADVHDTALVQQWNAGSLSGRGWPHALAALATVAILVPFMAVIARRLSLMEMGDDTAVGLGVAVERDRLAGIAVGVLLIGAATGLTGPIAFIALAAPHIARFAVRGPGVPVFGSMLVGAVLLAGADVVSQFADMGVRTPVGLVTGFLGGIYLMGLVTRLP</sequence>
<proteinExistence type="inferred from homology"/>
<protein>
    <submittedName>
        <fullName evidence="9">Iron complex transport system permease protein</fullName>
    </submittedName>
</protein>
<keyword evidence="5 8" id="KW-0812">Transmembrane</keyword>
<evidence type="ECO:0000256" key="7">
    <source>
        <dbReference type="ARBA" id="ARBA00023136"/>
    </source>
</evidence>
<feature type="transmembrane region" description="Helical" evidence="8">
    <location>
        <begin position="21"/>
        <end position="39"/>
    </location>
</feature>
<keyword evidence="4" id="KW-1003">Cell membrane</keyword>
<evidence type="ECO:0000256" key="2">
    <source>
        <dbReference type="ARBA" id="ARBA00007935"/>
    </source>
</evidence>
<evidence type="ECO:0000256" key="3">
    <source>
        <dbReference type="ARBA" id="ARBA00022448"/>
    </source>
</evidence>
<evidence type="ECO:0000256" key="6">
    <source>
        <dbReference type="ARBA" id="ARBA00022989"/>
    </source>
</evidence>
<evidence type="ECO:0000256" key="5">
    <source>
        <dbReference type="ARBA" id="ARBA00022692"/>
    </source>
</evidence>
<keyword evidence="10" id="KW-1185">Reference proteome</keyword>
<evidence type="ECO:0000313" key="10">
    <source>
        <dbReference type="Proteomes" id="UP001519305"/>
    </source>
</evidence>
<accession>A0ABS4U5N0</accession>
<evidence type="ECO:0000256" key="1">
    <source>
        <dbReference type="ARBA" id="ARBA00004651"/>
    </source>
</evidence>
<evidence type="ECO:0000256" key="4">
    <source>
        <dbReference type="ARBA" id="ARBA00022475"/>
    </source>
</evidence>
<dbReference type="InterPro" id="IPR000522">
    <property type="entry name" value="ABC_transptr_permease_BtuC"/>
</dbReference>
<dbReference type="Gene3D" id="1.10.3470.10">
    <property type="entry name" value="ABC transporter involved in vitamin B12 uptake, BtuC"/>
    <property type="match status" value="1"/>
</dbReference>
<feature type="transmembrane region" description="Helical" evidence="8">
    <location>
        <begin position="202"/>
        <end position="224"/>
    </location>
</feature>
<evidence type="ECO:0000313" key="9">
    <source>
        <dbReference type="EMBL" id="MBP2331977.1"/>
    </source>
</evidence>
<keyword evidence="6 8" id="KW-1133">Transmembrane helix</keyword>
<feature type="transmembrane region" description="Helical" evidence="8">
    <location>
        <begin position="249"/>
        <end position="276"/>
    </location>
</feature>
<dbReference type="CDD" id="cd06550">
    <property type="entry name" value="TM_ABC_iron-siderophores_like"/>
    <property type="match status" value="1"/>
</dbReference>
<evidence type="ECO:0000256" key="8">
    <source>
        <dbReference type="SAM" id="Phobius"/>
    </source>
</evidence>
<keyword evidence="3" id="KW-0813">Transport</keyword>
<keyword evidence="7 8" id="KW-0472">Membrane</keyword>
<dbReference type="PANTHER" id="PTHR30472:SF24">
    <property type="entry name" value="FERRIC ENTEROBACTIN TRANSPORT SYSTEM PERMEASE PROTEIN FEPG"/>
    <property type="match status" value="1"/>
</dbReference>
<dbReference type="RefSeq" id="WP_209652258.1">
    <property type="nucleotide sequence ID" value="NZ_CP047357.1"/>
</dbReference>
<gene>
    <name evidence="9" type="ORF">JOF33_000676</name>
</gene>
<comment type="subcellular location">
    <subcellularLocation>
        <location evidence="1">Cell membrane</location>
        <topology evidence="1">Multi-pass membrane protein</topology>
    </subcellularLocation>
</comment>
<feature type="transmembrane region" description="Helical" evidence="8">
    <location>
        <begin position="129"/>
        <end position="148"/>
    </location>
</feature>
<dbReference type="Pfam" id="PF01032">
    <property type="entry name" value="FecCD"/>
    <property type="match status" value="1"/>
</dbReference>
<dbReference type="SUPFAM" id="SSF81345">
    <property type="entry name" value="ABC transporter involved in vitamin B12 uptake, BtuC"/>
    <property type="match status" value="1"/>
</dbReference>
<name>A0ABS4U5N0_9CORY</name>
<dbReference type="InterPro" id="IPR037294">
    <property type="entry name" value="ABC_BtuC-like"/>
</dbReference>
<comment type="similarity">
    <text evidence="2">Belongs to the binding-protein-dependent transport system permease family. FecCD subfamily.</text>
</comment>
<organism evidence="9 10">
    <name type="scientific">Corynebacterium freneyi</name>
    <dbReference type="NCBI Taxonomy" id="134034"/>
    <lineage>
        <taxon>Bacteria</taxon>
        <taxon>Bacillati</taxon>
        <taxon>Actinomycetota</taxon>
        <taxon>Actinomycetes</taxon>
        <taxon>Mycobacteriales</taxon>
        <taxon>Corynebacteriaceae</taxon>
        <taxon>Corynebacterium</taxon>
    </lineage>
</organism>
<comment type="caution">
    <text evidence="9">The sequence shown here is derived from an EMBL/GenBank/DDBJ whole genome shotgun (WGS) entry which is preliminary data.</text>
</comment>
<feature type="transmembrane region" description="Helical" evidence="8">
    <location>
        <begin position="288"/>
        <end position="308"/>
    </location>
</feature>
<reference evidence="9 10" key="1">
    <citation type="submission" date="2021-03" db="EMBL/GenBank/DDBJ databases">
        <title>Sequencing the genomes of 1000 actinobacteria strains.</title>
        <authorList>
            <person name="Klenk H.-P."/>
        </authorList>
    </citation>
    <scope>NUCLEOTIDE SEQUENCE [LARGE SCALE GENOMIC DNA]</scope>
    <source>
        <strain evidence="9 10">DSM 44506</strain>
    </source>
</reference>
<dbReference type="EMBL" id="JAGINY010000001">
    <property type="protein sequence ID" value="MBP2331977.1"/>
    <property type="molecule type" value="Genomic_DNA"/>
</dbReference>
<feature type="transmembrane region" description="Helical" evidence="8">
    <location>
        <begin position="75"/>
        <end position="93"/>
    </location>
</feature>